<evidence type="ECO:0000256" key="17">
    <source>
        <dbReference type="PIRNR" id="PIRNR000732"/>
    </source>
</evidence>
<evidence type="ECO:0000256" key="4">
    <source>
        <dbReference type="ARBA" id="ARBA00004496"/>
    </source>
</evidence>
<dbReference type="GO" id="GO:0008965">
    <property type="term" value="F:phosphoenolpyruvate-protein phosphotransferase activity"/>
    <property type="evidence" value="ECO:0007669"/>
    <property type="project" value="UniProtKB-EC"/>
</dbReference>
<dbReference type="SUPFAM" id="SSF51621">
    <property type="entry name" value="Phosphoenolpyruvate/pyruvate domain"/>
    <property type="match status" value="1"/>
</dbReference>
<dbReference type="InterPro" id="IPR036618">
    <property type="entry name" value="PtsI_HPr-bd_sf"/>
</dbReference>
<evidence type="ECO:0000256" key="6">
    <source>
        <dbReference type="ARBA" id="ARBA00012232"/>
    </source>
</evidence>
<evidence type="ECO:0000313" key="25">
    <source>
        <dbReference type="EMBL" id="STO32008.1"/>
    </source>
</evidence>
<evidence type="ECO:0000256" key="1">
    <source>
        <dbReference type="ARBA" id="ARBA00000683"/>
    </source>
</evidence>
<evidence type="ECO:0000256" key="7">
    <source>
        <dbReference type="ARBA" id="ARBA00016544"/>
    </source>
</evidence>
<dbReference type="GO" id="GO:0009401">
    <property type="term" value="P:phosphoenolpyruvate-dependent sugar phosphotransferase system"/>
    <property type="evidence" value="ECO:0007669"/>
    <property type="project" value="UniProtKB-KW"/>
</dbReference>
<keyword evidence="21" id="KW-0175">Coiled coil</keyword>
<dbReference type="EMBL" id="UGGU01000003">
    <property type="protein sequence ID" value="STO32008.1"/>
    <property type="molecule type" value="Genomic_DNA"/>
</dbReference>
<comment type="similarity">
    <text evidence="5 17">Belongs to the PEP-utilizing enzyme family.</text>
</comment>
<dbReference type="Pfam" id="PF00391">
    <property type="entry name" value="PEP-utilizers"/>
    <property type="match status" value="1"/>
</dbReference>
<evidence type="ECO:0000256" key="20">
    <source>
        <dbReference type="PIRSR" id="PIRSR000732-3"/>
    </source>
</evidence>
<dbReference type="Pfam" id="PF02896">
    <property type="entry name" value="PEP-utilizers_C"/>
    <property type="match status" value="1"/>
</dbReference>
<dbReference type="GO" id="GO:0046872">
    <property type="term" value="F:metal ion binding"/>
    <property type="evidence" value="ECO:0007669"/>
    <property type="project" value="UniProtKB-KW"/>
</dbReference>
<dbReference type="InterPro" id="IPR040442">
    <property type="entry name" value="Pyrv_kinase-like_dom_sf"/>
</dbReference>
<keyword evidence="9 17" id="KW-0963">Cytoplasm</keyword>
<evidence type="ECO:0000313" key="26">
    <source>
        <dbReference type="Proteomes" id="UP000255328"/>
    </source>
</evidence>
<evidence type="ECO:0000256" key="9">
    <source>
        <dbReference type="ARBA" id="ARBA00022490"/>
    </source>
</evidence>
<keyword evidence="25" id="KW-0670">Pyruvate</keyword>
<comment type="subcellular location">
    <subcellularLocation>
        <location evidence="4 17">Cytoplasm</location>
    </subcellularLocation>
</comment>
<evidence type="ECO:0000256" key="5">
    <source>
        <dbReference type="ARBA" id="ARBA00007837"/>
    </source>
</evidence>
<feature type="domain" description="PEP-utilising enzyme C-terminal" evidence="23">
    <location>
        <begin position="255"/>
        <end position="547"/>
    </location>
</feature>
<dbReference type="OrthoDB" id="9765468at2"/>
<dbReference type="SUPFAM" id="SSF47831">
    <property type="entry name" value="Enzyme I of the PEP:sugar phosphotransferase system HPr-binding (sub)domain"/>
    <property type="match status" value="1"/>
</dbReference>
<keyword evidence="8 17" id="KW-0813">Transport</keyword>
<reference evidence="25 26" key="1">
    <citation type="submission" date="2018-06" db="EMBL/GenBank/DDBJ databases">
        <authorList>
            <consortium name="Pathogen Informatics"/>
            <person name="Doyle S."/>
        </authorList>
    </citation>
    <scope>NUCLEOTIDE SEQUENCE [LARGE SCALE GENOMIC DNA]</scope>
    <source>
        <strain evidence="25 26">NCTC10723</strain>
    </source>
</reference>
<feature type="binding site" evidence="20">
    <location>
        <position position="461"/>
    </location>
    <ligand>
        <name>Mg(2+)</name>
        <dbReference type="ChEBI" id="CHEBI:18420"/>
    </ligand>
</feature>
<dbReference type="InterPro" id="IPR036637">
    <property type="entry name" value="Phosphohistidine_dom_sf"/>
</dbReference>
<protein>
    <recommendedName>
        <fullName evidence="7 17">Phosphoenolpyruvate-protein phosphotransferase</fullName>
        <ecNumber evidence="6 17">2.7.3.9</ecNumber>
    </recommendedName>
    <alternativeName>
        <fullName evidence="16 17">Phosphotransferase system, enzyme I</fullName>
    </alternativeName>
</protein>
<comment type="catalytic activity">
    <reaction evidence="1 17">
        <text>L-histidyl-[protein] + phosphoenolpyruvate = N(pros)-phospho-L-histidyl-[protein] + pyruvate</text>
        <dbReference type="Rhea" id="RHEA:23880"/>
        <dbReference type="Rhea" id="RHEA-COMP:9745"/>
        <dbReference type="Rhea" id="RHEA-COMP:9746"/>
        <dbReference type="ChEBI" id="CHEBI:15361"/>
        <dbReference type="ChEBI" id="CHEBI:29979"/>
        <dbReference type="ChEBI" id="CHEBI:58702"/>
        <dbReference type="ChEBI" id="CHEBI:64837"/>
        <dbReference type="EC" id="2.7.3.9"/>
    </reaction>
</comment>
<evidence type="ECO:0000256" key="16">
    <source>
        <dbReference type="ARBA" id="ARBA00033235"/>
    </source>
</evidence>
<comment type="cofactor">
    <cofactor evidence="2 17 20">
        <name>Mg(2+)</name>
        <dbReference type="ChEBI" id="CHEBI:18420"/>
    </cofactor>
</comment>
<keyword evidence="15 17" id="KW-0460">Magnesium</keyword>
<dbReference type="PANTHER" id="PTHR46244:SF3">
    <property type="entry name" value="PHOSPHOENOLPYRUVATE-PROTEIN PHOSPHOTRANSFERASE"/>
    <property type="match status" value="1"/>
</dbReference>
<dbReference type="AlphaFoldDB" id="A0A377GYG6"/>
<dbReference type="InterPro" id="IPR000121">
    <property type="entry name" value="PEP_util_C"/>
</dbReference>
<gene>
    <name evidence="25" type="primary">ptsI_2</name>
    <name evidence="25" type="ORF">NCTC10723_01472</name>
</gene>
<organism evidence="25 26">
    <name type="scientific">Fusobacterium necrogenes</name>
    <dbReference type="NCBI Taxonomy" id="858"/>
    <lineage>
        <taxon>Bacteria</taxon>
        <taxon>Fusobacteriati</taxon>
        <taxon>Fusobacteriota</taxon>
        <taxon>Fusobacteriia</taxon>
        <taxon>Fusobacteriales</taxon>
        <taxon>Fusobacteriaceae</taxon>
        <taxon>Fusobacterium</taxon>
    </lineage>
</organism>
<evidence type="ECO:0000259" key="24">
    <source>
        <dbReference type="Pfam" id="PF05524"/>
    </source>
</evidence>
<keyword evidence="14 17" id="KW-0418">Kinase</keyword>
<name>A0A377GYG6_9FUSO</name>
<feature type="active site" description="Tele-phosphohistidine intermediate" evidence="18">
    <location>
        <position position="191"/>
    </location>
</feature>
<sequence length="577" mass="66345">MKYLTGKCVYEGVVIGKTYLDTNINLQNEKENISFEEIEKEKTRLEICIKKSILSLKNLKMDLSNKIDKQELEIIEAHLLLISDPIYISDIRKTIEQKQKKAEFAIKEVTEKFIRLFENINIPIYKQRGLDIKDVGNRLIETLNNGNENYKKYDEKILVTKEIYPTELLKIHKEGINLKGIIMEYGGETSHLAILAKALKIPTLMGVTNIFNYDWKEEIILDTTQENGLVIIAPNDSQIKEYSKKRENFLNILEQVRQSASSPCITKDGKNINLYLNLGTNEQKINSEIDRKLIAGVGLLRTELIYMNTTSFPSEEEQLKKYKQILNGFSKEQSIIIRTLDIGADKQLSYFKMKNETNPFLGLRGIRFSLRYPDIFETQLRAILRLSNEKNVKIMYPMITSINEIKKANIILEKVKENLKKEKIPFNEKIEVGIMVEVPSVILLAEEFAREVDFFSIGSNDLTQYILATDRLSETVGELYSSYNPAVLKAIYYIKEAADKYRKKVSVCGEMAGDLKAIIALLSLGIKDFSMVESSILAAKTLIRNLNYEDLGKIKESILNSKDEKEVKNILKKYINY</sequence>
<feature type="coiled-coil region" evidence="21">
    <location>
        <begin position="26"/>
        <end position="108"/>
    </location>
</feature>
<dbReference type="InterPro" id="IPR008731">
    <property type="entry name" value="PTS_EIN"/>
</dbReference>
<keyword evidence="12 17" id="KW-0598">Phosphotransferase system</keyword>
<keyword evidence="26" id="KW-1185">Reference proteome</keyword>
<feature type="binding site" evidence="19">
    <location>
        <begin position="460"/>
        <end position="461"/>
    </location>
    <ligand>
        <name>phosphoenolpyruvate</name>
        <dbReference type="ChEBI" id="CHEBI:58702"/>
    </ligand>
</feature>
<dbReference type="InterPro" id="IPR024692">
    <property type="entry name" value="PTS_EI"/>
</dbReference>
<dbReference type="Pfam" id="PF05524">
    <property type="entry name" value="PEP-utilisers_N"/>
    <property type="match status" value="1"/>
</dbReference>
<dbReference type="GO" id="GO:0016301">
    <property type="term" value="F:kinase activity"/>
    <property type="evidence" value="ECO:0007669"/>
    <property type="project" value="UniProtKB-KW"/>
</dbReference>
<feature type="binding site" evidence="20">
    <location>
        <position position="437"/>
    </location>
    <ligand>
        <name>Mg(2+)</name>
        <dbReference type="ChEBI" id="CHEBI:18420"/>
    </ligand>
</feature>
<dbReference type="PIRSF" id="PIRSF000732">
    <property type="entry name" value="PTS_enzyme_I"/>
    <property type="match status" value="1"/>
</dbReference>
<evidence type="ECO:0000256" key="12">
    <source>
        <dbReference type="ARBA" id="ARBA00022683"/>
    </source>
</evidence>
<evidence type="ECO:0000259" key="22">
    <source>
        <dbReference type="Pfam" id="PF00391"/>
    </source>
</evidence>
<dbReference type="InterPro" id="IPR015813">
    <property type="entry name" value="Pyrv/PenolPyrv_kinase-like_dom"/>
</dbReference>
<dbReference type="PRINTS" id="PR01736">
    <property type="entry name" value="PHPHTRNFRASE"/>
</dbReference>
<evidence type="ECO:0000259" key="23">
    <source>
        <dbReference type="Pfam" id="PF02896"/>
    </source>
</evidence>
<evidence type="ECO:0000256" key="10">
    <source>
        <dbReference type="ARBA" id="ARBA00022597"/>
    </source>
</evidence>
<evidence type="ECO:0000256" key="2">
    <source>
        <dbReference type="ARBA" id="ARBA00001946"/>
    </source>
</evidence>
<feature type="binding site" evidence="19">
    <location>
        <position position="338"/>
    </location>
    <ligand>
        <name>phosphoenolpyruvate</name>
        <dbReference type="ChEBI" id="CHEBI:58702"/>
    </ligand>
</feature>
<feature type="binding site" evidence="19">
    <location>
        <position position="471"/>
    </location>
    <ligand>
        <name>phosphoenolpyruvate</name>
        <dbReference type="ChEBI" id="CHEBI:58702"/>
    </ligand>
</feature>
<feature type="binding site" evidence="19">
    <location>
        <position position="301"/>
    </location>
    <ligand>
        <name>phosphoenolpyruvate</name>
        <dbReference type="ChEBI" id="CHEBI:58702"/>
    </ligand>
</feature>
<evidence type="ECO:0000256" key="19">
    <source>
        <dbReference type="PIRSR" id="PIRSR000732-2"/>
    </source>
</evidence>
<dbReference type="InterPro" id="IPR008279">
    <property type="entry name" value="PEP-util_enz_mobile_dom"/>
</dbReference>
<dbReference type="RefSeq" id="WP_115270817.1">
    <property type="nucleotide sequence ID" value="NZ_UGGU01000003.1"/>
</dbReference>
<evidence type="ECO:0000256" key="21">
    <source>
        <dbReference type="SAM" id="Coils"/>
    </source>
</evidence>
<evidence type="ECO:0000256" key="11">
    <source>
        <dbReference type="ARBA" id="ARBA00022679"/>
    </source>
</evidence>
<dbReference type="NCBIfam" id="TIGR01417">
    <property type="entry name" value="PTS_I_fam"/>
    <property type="match status" value="1"/>
</dbReference>
<proteinExistence type="inferred from homology"/>
<feature type="domain" description="Phosphotransferase system enzyme I N-terminal" evidence="24">
    <location>
        <begin position="6"/>
        <end position="128"/>
    </location>
</feature>
<evidence type="ECO:0000256" key="18">
    <source>
        <dbReference type="PIRSR" id="PIRSR000732-1"/>
    </source>
</evidence>
<dbReference type="Gene3D" id="1.10.274.10">
    <property type="entry name" value="PtsI, HPr-binding domain"/>
    <property type="match status" value="1"/>
</dbReference>
<dbReference type="InterPro" id="IPR050499">
    <property type="entry name" value="PEP-utilizing_PTS_enzyme"/>
</dbReference>
<keyword evidence="13 17" id="KW-0479">Metal-binding</keyword>
<comment type="function">
    <text evidence="3 17">General (non sugar-specific) component of the phosphoenolpyruvate-dependent sugar phosphotransferase system (sugar PTS). This major carbohydrate active-transport system catalyzes the phosphorylation of incoming sugar substrates concomitantly with their translocation across the cell membrane. Enzyme I transfers the phosphoryl group from phosphoenolpyruvate (PEP) to the phosphoryl carrier protein (HPr).</text>
</comment>
<accession>A0A377GYG6</accession>
<dbReference type="GO" id="GO:0005737">
    <property type="term" value="C:cytoplasm"/>
    <property type="evidence" value="ECO:0007669"/>
    <property type="project" value="UniProtKB-SubCell"/>
</dbReference>
<dbReference type="InterPro" id="IPR023151">
    <property type="entry name" value="PEP_util_CS"/>
</dbReference>
<evidence type="ECO:0000256" key="3">
    <source>
        <dbReference type="ARBA" id="ARBA00002728"/>
    </source>
</evidence>
<dbReference type="EC" id="2.7.3.9" evidence="6 17"/>
<dbReference type="Gene3D" id="3.20.20.60">
    <property type="entry name" value="Phosphoenolpyruvate-binding domains"/>
    <property type="match status" value="1"/>
</dbReference>
<dbReference type="SUPFAM" id="SSF52009">
    <property type="entry name" value="Phosphohistidine domain"/>
    <property type="match status" value="1"/>
</dbReference>
<dbReference type="Proteomes" id="UP000255328">
    <property type="component" value="Unassembled WGS sequence"/>
</dbReference>
<evidence type="ECO:0000256" key="8">
    <source>
        <dbReference type="ARBA" id="ARBA00022448"/>
    </source>
</evidence>
<dbReference type="PROSITE" id="PS00742">
    <property type="entry name" value="PEP_ENZYMES_2"/>
    <property type="match status" value="1"/>
</dbReference>
<keyword evidence="11 17" id="KW-0808">Transferase</keyword>
<dbReference type="InterPro" id="IPR006318">
    <property type="entry name" value="PTS_EI-like"/>
</dbReference>
<keyword evidence="10 17" id="KW-0762">Sugar transport</keyword>
<dbReference type="Gene3D" id="3.50.30.10">
    <property type="entry name" value="Phosphohistidine domain"/>
    <property type="match status" value="1"/>
</dbReference>
<dbReference type="PANTHER" id="PTHR46244">
    <property type="entry name" value="PHOSPHOENOLPYRUVATE-PROTEIN PHOSPHOTRANSFERASE"/>
    <property type="match status" value="1"/>
</dbReference>
<evidence type="ECO:0000256" key="13">
    <source>
        <dbReference type="ARBA" id="ARBA00022723"/>
    </source>
</evidence>
<evidence type="ECO:0000256" key="15">
    <source>
        <dbReference type="ARBA" id="ARBA00022842"/>
    </source>
</evidence>
<feature type="active site" description="Proton donor" evidence="18">
    <location>
        <position position="508"/>
    </location>
</feature>
<evidence type="ECO:0000256" key="14">
    <source>
        <dbReference type="ARBA" id="ARBA00022777"/>
    </source>
</evidence>
<feature type="domain" description="PEP-utilising enzyme mobile" evidence="22">
    <location>
        <begin position="155"/>
        <end position="224"/>
    </location>
</feature>